<evidence type="ECO:0000313" key="2">
    <source>
        <dbReference type="Proteomes" id="UP000831785"/>
    </source>
</evidence>
<evidence type="ECO:0000313" key="1">
    <source>
        <dbReference type="EMBL" id="UOQ54524.1"/>
    </source>
</evidence>
<protein>
    <submittedName>
        <fullName evidence="1">Uncharacterized protein</fullName>
    </submittedName>
</protein>
<accession>A0ABY4FF04</accession>
<organism evidence="1 2">
    <name type="scientific">Hymenobacter cellulosivorans</name>
    <dbReference type="NCBI Taxonomy" id="2932249"/>
    <lineage>
        <taxon>Bacteria</taxon>
        <taxon>Pseudomonadati</taxon>
        <taxon>Bacteroidota</taxon>
        <taxon>Cytophagia</taxon>
        <taxon>Cytophagales</taxon>
        <taxon>Hymenobacteraceae</taxon>
        <taxon>Hymenobacter</taxon>
    </lineage>
</organism>
<dbReference type="EMBL" id="CP095049">
    <property type="protein sequence ID" value="UOQ54524.1"/>
    <property type="molecule type" value="Genomic_DNA"/>
</dbReference>
<dbReference type="Proteomes" id="UP000831785">
    <property type="component" value="Chromosome"/>
</dbReference>
<gene>
    <name evidence="1" type="ORF">MUN80_07110</name>
</gene>
<proteinExistence type="predicted"/>
<dbReference type="RefSeq" id="WP_244721585.1">
    <property type="nucleotide sequence ID" value="NZ_CP095049.1"/>
</dbReference>
<sequence length="117" mass="12077">MLQPLRTWPHLLGAWLTFLLLLTGYDGRAQSWNMAQAIGTSELNGQATGVHTIADGTGGLYVTGSFQGAISLGAALCAVMSTAPLLPSCRPAPAPASGLSAARAAPTWPWMPPVTCT</sequence>
<reference evidence="1 2" key="1">
    <citation type="submission" date="2022-04" db="EMBL/GenBank/DDBJ databases">
        <title>Hymenobacter sp. isolated from the air.</title>
        <authorList>
            <person name="Won M."/>
            <person name="Lee C.-M."/>
            <person name="Woen H.-Y."/>
            <person name="Kwon S.-W."/>
        </authorList>
    </citation>
    <scope>NUCLEOTIDE SEQUENCE [LARGE SCALE GENOMIC DNA]</scope>
    <source>
        <strain evidence="2">5116 S-27</strain>
    </source>
</reference>
<name>A0ABY4FF04_9BACT</name>
<keyword evidence="2" id="KW-1185">Reference proteome</keyword>